<dbReference type="EMBL" id="NPBV01000025">
    <property type="protein sequence ID" value="PAD20161.1"/>
    <property type="molecule type" value="Genomic_DNA"/>
</dbReference>
<name>A0A268A7R8_9BACI</name>
<reference evidence="2 3" key="1">
    <citation type="submission" date="2017-07" db="EMBL/GenBank/DDBJ databases">
        <title>Isolation and whole genome analysis of endospore-forming bacteria from heroin.</title>
        <authorList>
            <person name="Kalinowski J."/>
            <person name="Ahrens B."/>
            <person name="Al-Dilaimi A."/>
            <person name="Winkler A."/>
            <person name="Wibberg D."/>
            <person name="Schleenbecker U."/>
            <person name="Ruckert C."/>
            <person name="Wolfel R."/>
            <person name="Grass G."/>
        </authorList>
    </citation>
    <scope>NUCLEOTIDE SEQUENCE [LARGE SCALE GENOMIC DNA]</scope>
    <source>
        <strain evidence="2 3">7528</strain>
    </source>
</reference>
<evidence type="ECO:0000313" key="2">
    <source>
        <dbReference type="EMBL" id="PAD20161.1"/>
    </source>
</evidence>
<feature type="transmembrane region" description="Helical" evidence="1">
    <location>
        <begin position="21"/>
        <end position="41"/>
    </location>
</feature>
<sequence length="93" mass="10450">MKVYVRMMMLRTERYKNQTEALEYCHEAIFSFVIGILSILGVIFWDNGATLGGFGLGMAYIAHREIKKSKLKGRKFVVIGIVCSLIGIVGSFL</sequence>
<proteinExistence type="predicted"/>
<organism evidence="2 3">
    <name type="scientific">Terribacillus saccharophilus</name>
    <dbReference type="NCBI Taxonomy" id="361277"/>
    <lineage>
        <taxon>Bacteria</taxon>
        <taxon>Bacillati</taxon>
        <taxon>Bacillota</taxon>
        <taxon>Bacilli</taxon>
        <taxon>Bacillales</taxon>
        <taxon>Bacillaceae</taxon>
        <taxon>Terribacillus</taxon>
    </lineage>
</organism>
<keyword evidence="1" id="KW-1133">Transmembrane helix</keyword>
<comment type="caution">
    <text evidence="2">The sequence shown here is derived from an EMBL/GenBank/DDBJ whole genome shotgun (WGS) entry which is preliminary data.</text>
</comment>
<feature type="transmembrane region" description="Helical" evidence="1">
    <location>
        <begin position="75"/>
        <end position="92"/>
    </location>
</feature>
<evidence type="ECO:0000313" key="3">
    <source>
        <dbReference type="Proteomes" id="UP000216013"/>
    </source>
</evidence>
<accession>A0A268A7R8</accession>
<keyword evidence="1" id="KW-0812">Transmembrane</keyword>
<evidence type="ECO:0000256" key="1">
    <source>
        <dbReference type="SAM" id="Phobius"/>
    </source>
</evidence>
<dbReference type="AlphaFoldDB" id="A0A268A7R8"/>
<feature type="transmembrane region" description="Helical" evidence="1">
    <location>
        <begin position="47"/>
        <end position="63"/>
    </location>
</feature>
<protein>
    <submittedName>
        <fullName evidence="2">Uncharacterized protein</fullName>
    </submittedName>
</protein>
<keyword evidence="1" id="KW-0472">Membrane</keyword>
<gene>
    <name evidence="2" type="ORF">CHH64_15595</name>
</gene>
<dbReference type="Proteomes" id="UP000216013">
    <property type="component" value="Unassembled WGS sequence"/>
</dbReference>